<evidence type="ECO:0000313" key="2">
    <source>
        <dbReference type="EnsemblPlants" id="EMT17028"/>
    </source>
</evidence>
<feature type="compositionally biased region" description="Polar residues" evidence="1">
    <location>
        <begin position="33"/>
        <end position="42"/>
    </location>
</feature>
<protein>
    <submittedName>
        <fullName evidence="2">Uncharacterized protein</fullName>
    </submittedName>
</protein>
<accession>N1R3S5</accession>
<feature type="region of interest" description="Disordered" evidence="1">
    <location>
        <begin position="21"/>
        <end position="45"/>
    </location>
</feature>
<name>N1R3S5_AEGTA</name>
<evidence type="ECO:0000256" key="1">
    <source>
        <dbReference type="SAM" id="MobiDB-lite"/>
    </source>
</evidence>
<organism evidence="2">
    <name type="scientific">Aegilops tauschii</name>
    <name type="common">Tausch's goatgrass</name>
    <name type="synonym">Aegilops squarrosa</name>
    <dbReference type="NCBI Taxonomy" id="37682"/>
    <lineage>
        <taxon>Eukaryota</taxon>
        <taxon>Viridiplantae</taxon>
        <taxon>Streptophyta</taxon>
        <taxon>Embryophyta</taxon>
        <taxon>Tracheophyta</taxon>
        <taxon>Spermatophyta</taxon>
        <taxon>Magnoliopsida</taxon>
        <taxon>Liliopsida</taxon>
        <taxon>Poales</taxon>
        <taxon>Poaceae</taxon>
        <taxon>BOP clade</taxon>
        <taxon>Pooideae</taxon>
        <taxon>Triticodae</taxon>
        <taxon>Triticeae</taxon>
        <taxon>Triticinae</taxon>
        <taxon>Aegilops</taxon>
    </lineage>
</organism>
<reference evidence="2" key="1">
    <citation type="submission" date="2015-06" db="UniProtKB">
        <authorList>
            <consortium name="EnsemblPlants"/>
        </authorList>
    </citation>
    <scope>IDENTIFICATION</scope>
</reference>
<dbReference type="AlphaFoldDB" id="N1R3S5"/>
<sequence>MELLLDAVDSQQVSDDELIGRHGGARCRADASPTRSAQSTDRVNPEVPGWTKRVYVGISAFDFVTTARDPKDFALILNPELEDLAVC</sequence>
<dbReference type="EnsemblPlants" id="EMT17028">
    <property type="protein sequence ID" value="EMT17028"/>
    <property type="gene ID" value="F775_23806"/>
</dbReference>
<proteinExistence type="predicted"/>